<dbReference type="eggNOG" id="COG1192">
    <property type="taxonomic scope" value="Bacteria"/>
</dbReference>
<dbReference type="SUPFAM" id="SSF52540">
    <property type="entry name" value="P-loop containing nucleoside triphosphate hydrolases"/>
    <property type="match status" value="1"/>
</dbReference>
<dbReference type="PANTHER" id="PTHR13696:SF96">
    <property type="entry name" value="COBQ_COBB_MIND_PARA NUCLEOTIDE BINDING DOMAIN-CONTAINING PROTEIN"/>
    <property type="match status" value="1"/>
</dbReference>
<accession>A0A069NMA2</accession>
<dbReference type="CDD" id="cd02042">
    <property type="entry name" value="ParAB_family"/>
    <property type="match status" value="1"/>
</dbReference>
<dbReference type="RefSeq" id="WP_025527597.1">
    <property type="nucleotide sequence ID" value="NZ_BMEG01000014.1"/>
</dbReference>
<dbReference type="Gene3D" id="3.40.50.300">
    <property type="entry name" value="P-loop containing nucleotide triphosphate hydrolases"/>
    <property type="match status" value="1"/>
</dbReference>
<comment type="caution">
    <text evidence="2">The sequence shown here is derived from an EMBL/GenBank/DDBJ whole genome shotgun (WGS) entry which is preliminary data.</text>
</comment>
<gene>
    <name evidence="2" type="ORF">BG57_18270</name>
</gene>
<dbReference type="Proteomes" id="UP000027439">
    <property type="component" value="Unassembled WGS sequence"/>
</dbReference>
<dbReference type="InterPro" id="IPR048089">
    <property type="entry name" value="McdA"/>
</dbReference>
<dbReference type="NCBIfam" id="NF041546">
    <property type="entry name" value="ParA_partition"/>
    <property type="match status" value="1"/>
</dbReference>
<evidence type="ECO:0000259" key="1">
    <source>
        <dbReference type="Pfam" id="PF01656"/>
    </source>
</evidence>
<evidence type="ECO:0000313" key="2">
    <source>
        <dbReference type="EMBL" id="KDR29342.1"/>
    </source>
</evidence>
<dbReference type="PANTHER" id="PTHR13696">
    <property type="entry name" value="P-LOOP CONTAINING NUCLEOSIDE TRIPHOSPHATE HYDROLASE"/>
    <property type="match status" value="1"/>
</dbReference>
<evidence type="ECO:0000313" key="3">
    <source>
        <dbReference type="Proteomes" id="UP000027439"/>
    </source>
</evidence>
<proteinExistence type="predicted"/>
<reference evidence="2 3" key="1">
    <citation type="submission" date="2014-03" db="EMBL/GenBank/DDBJ databases">
        <title>Draft Genome Sequences of Four Burkholderia Strains.</title>
        <authorList>
            <person name="Liu X.Y."/>
            <person name="Li C.X."/>
            <person name="Xu J.H."/>
        </authorList>
    </citation>
    <scope>NUCLEOTIDE SEQUENCE [LARGE SCALE GENOMIC DNA]</scope>
    <source>
        <strain evidence="2 3">R27</strain>
    </source>
</reference>
<dbReference type="InterPro" id="IPR027417">
    <property type="entry name" value="P-loop_NTPase"/>
</dbReference>
<dbReference type="PIRSF" id="PIRSF009320">
    <property type="entry name" value="Nuc_binding_HP_1000"/>
    <property type="match status" value="1"/>
</dbReference>
<name>A0A069NMA2_9BURK</name>
<protein>
    <submittedName>
        <fullName evidence="2">Chromosome partitioning protein ParA</fullName>
    </submittedName>
</protein>
<sequence>MMGLVIAVANQKGGVGKTTTTMNLAGAFSASGYRVFVADADGQQSCMSWAATADPEKPLPFRVGAVRKLEKNIGNEIGRLADDYDVVLVDCPPNIDDLTTGRVLAVADATIVPTNASPLDLWSSEGMMALIERTRLHNKAGKFAILVSKTNSKTVLHKQMSEVLRESNVLLLRTAVRQREVYPQAAALGRTVFDVRGIRGVKPAKEEINALFDELVELLNSEEEAAEVSHG</sequence>
<organism evidence="2 3">
    <name type="scientific">Caballeronia grimmiae</name>
    <dbReference type="NCBI Taxonomy" id="1071679"/>
    <lineage>
        <taxon>Bacteria</taxon>
        <taxon>Pseudomonadati</taxon>
        <taxon>Pseudomonadota</taxon>
        <taxon>Betaproteobacteria</taxon>
        <taxon>Burkholderiales</taxon>
        <taxon>Burkholderiaceae</taxon>
        <taxon>Caballeronia</taxon>
    </lineage>
</organism>
<dbReference type="InterPro" id="IPR002586">
    <property type="entry name" value="CobQ/CobB/MinD/ParA_Nub-bd_dom"/>
</dbReference>
<dbReference type="InterPro" id="IPR050678">
    <property type="entry name" value="DNA_Partitioning_ATPase"/>
</dbReference>
<dbReference type="STRING" id="1071679.BG57_18270"/>
<feature type="domain" description="CobQ/CobB/MinD/ParA nucleotide binding" evidence="1">
    <location>
        <begin position="6"/>
        <end position="189"/>
    </location>
</feature>
<dbReference type="EMBL" id="JFHE01000031">
    <property type="protein sequence ID" value="KDR29342.1"/>
    <property type="molecule type" value="Genomic_DNA"/>
</dbReference>
<dbReference type="Pfam" id="PF01656">
    <property type="entry name" value="CbiA"/>
    <property type="match status" value="1"/>
</dbReference>
<dbReference type="AlphaFoldDB" id="A0A069NMA2"/>